<organism evidence="1 2">
    <name type="scientific">Aneurinibacillus aneurinilyticus</name>
    <name type="common">Bacillus aneurinolyticus</name>
    <dbReference type="NCBI Taxonomy" id="1391"/>
    <lineage>
        <taxon>Bacteria</taxon>
        <taxon>Bacillati</taxon>
        <taxon>Bacillota</taxon>
        <taxon>Bacilli</taxon>
        <taxon>Bacillales</taxon>
        <taxon>Paenibacillaceae</taxon>
        <taxon>Aneurinibacillus group</taxon>
        <taxon>Aneurinibacillus</taxon>
    </lineage>
</organism>
<gene>
    <name evidence="1" type="ORF">HF838_19110</name>
</gene>
<dbReference type="EMBL" id="JABAGO010000044">
    <property type="protein sequence ID" value="NMF00341.1"/>
    <property type="molecule type" value="Genomic_DNA"/>
</dbReference>
<accession>A0A848D3S1</accession>
<proteinExistence type="predicted"/>
<dbReference type="RefSeq" id="WP_168976119.1">
    <property type="nucleotide sequence ID" value="NZ_JABAGO010000044.1"/>
</dbReference>
<dbReference type="AlphaFoldDB" id="A0A848D3S1"/>
<evidence type="ECO:0000313" key="2">
    <source>
        <dbReference type="Proteomes" id="UP000561326"/>
    </source>
</evidence>
<evidence type="ECO:0000313" key="1">
    <source>
        <dbReference type="EMBL" id="NMF00341.1"/>
    </source>
</evidence>
<reference evidence="1 2" key="1">
    <citation type="submission" date="2020-04" db="EMBL/GenBank/DDBJ databases">
        <authorList>
            <person name="Hitch T.C.A."/>
            <person name="Wylensek D."/>
            <person name="Clavel T."/>
        </authorList>
    </citation>
    <scope>NUCLEOTIDE SEQUENCE [LARGE SCALE GENOMIC DNA]</scope>
    <source>
        <strain evidence="1 2">WB01_D5_05</strain>
    </source>
</reference>
<comment type="caution">
    <text evidence="1">The sequence shown here is derived from an EMBL/GenBank/DDBJ whole genome shotgun (WGS) entry which is preliminary data.</text>
</comment>
<protein>
    <submittedName>
        <fullName evidence="1">Uncharacterized protein</fullName>
    </submittedName>
</protein>
<dbReference type="Proteomes" id="UP000561326">
    <property type="component" value="Unassembled WGS sequence"/>
</dbReference>
<name>A0A848D3S1_ANEAE</name>
<sequence>MRTSFLSKNLVISSHMMSAVVFASQETKQFSSVKMAQITLRREAKGDPIRSDELKRKAEGNPIIFIEDMRKQV</sequence>